<dbReference type="Proteomes" id="UP000009145">
    <property type="component" value="Chromosome"/>
</dbReference>
<accession>I1YLD9</accession>
<keyword evidence="2" id="KW-1185">Reference proteome</keyword>
<dbReference type="KEGG" id="mec:Q7C_2611"/>
<dbReference type="AlphaFoldDB" id="I1YLD9"/>
<protein>
    <submittedName>
        <fullName evidence="1">Uncharacterized protein</fullName>
    </submittedName>
</protein>
<gene>
    <name evidence="1" type="ordered locus">Q7C_2611</name>
</gene>
<organism evidence="1 2">
    <name type="scientific">Methylophaga frappieri (strain ATCC BAA-2434 / DSM 25690 / JAM7)</name>
    <dbReference type="NCBI Taxonomy" id="754477"/>
    <lineage>
        <taxon>Bacteria</taxon>
        <taxon>Pseudomonadati</taxon>
        <taxon>Pseudomonadota</taxon>
        <taxon>Gammaproteobacteria</taxon>
        <taxon>Thiotrichales</taxon>
        <taxon>Piscirickettsiaceae</taxon>
        <taxon>Methylophaga</taxon>
    </lineage>
</organism>
<evidence type="ECO:0000313" key="2">
    <source>
        <dbReference type="Proteomes" id="UP000009145"/>
    </source>
</evidence>
<dbReference type="HOGENOM" id="CLU_2082036_0_0_6"/>
<proteinExistence type="predicted"/>
<dbReference type="EMBL" id="CP003380">
    <property type="protein sequence ID" value="AFJ03732.1"/>
    <property type="molecule type" value="Genomic_DNA"/>
</dbReference>
<name>I1YLD9_METFJ</name>
<dbReference type="STRING" id="754477.Q7C_2611"/>
<reference evidence="1 2" key="1">
    <citation type="journal article" date="2012" name="J. Bacteriol.">
        <title>Complete genome sequences of Methylophaga sp. strain JAM1 and Methylophaga sp. strain JAM7.</title>
        <authorList>
            <person name="Villeneuve C."/>
            <person name="Martineau C."/>
            <person name="Mauffrey F."/>
            <person name="Villemur R."/>
        </authorList>
    </citation>
    <scope>NUCLEOTIDE SEQUENCE [LARGE SCALE GENOMIC DNA]</scope>
    <source>
        <strain evidence="1 2">JAM7</strain>
    </source>
</reference>
<dbReference type="PATRIC" id="fig|754477.3.peg.2566"/>
<sequence>MYSDDCSSFETGFCYQKLKEIIYTAENIDLDQLWFEQLKKKRYYNEIKRVTIHADTVNIRHNIALPSRDIEIFAENIHIFDGAQLNTTPLHATTHTLVSAYEPIVTYSLAYRKAVMK</sequence>
<evidence type="ECO:0000313" key="1">
    <source>
        <dbReference type="EMBL" id="AFJ03732.1"/>
    </source>
</evidence>